<dbReference type="AlphaFoldDB" id="A0A1Y2IDP5"/>
<comment type="catalytic activity">
    <reaction evidence="5">
        <text>[protein]-C-terminal S-[(2E,6E)-farnesyl]-L-cysteine + S-adenosyl-L-methionine = [protein]-C-terminal S-[(2E,6E)-farnesyl]-L-cysteine methyl ester + S-adenosyl-L-homocysteine</text>
        <dbReference type="Rhea" id="RHEA:21672"/>
        <dbReference type="Rhea" id="RHEA-COMP:12125"/>
        <dbReference type="Rhea" id="RHEA-COMP:12126"/>
        <dbReference type="ChEBI" id="CHEBI:57856"/>
        <dbReference type="ChEBI" id="CHEBI:59789"/>
        <dbReference type="ChEBI" id="CHEBI:90510"/>
        <dbReference type="ChEBI" id="CHEBI:90511"/>
        <dbReference type="EC" id="2.1.1.100"/>
    </reaction>
</comment>
<comment type="similarity">
    <text evidence="5">Belongs to the class VI-like SAM-binding methyltransferase superfamily. Isoprenylcysteine carboxyl methyltransferase family.</text>
</comment>
<dbReference type="InterPro" id="IPR007269">
    <property type="entry name" value="ICMT_MeTrfase"/>
</dbReference>
<evidence type="ECO:0000256" key="5">
    <source>
        <dbReference type="RuleBase" id="RU362022"/>
    </source>
</evidence>
<accession>A0A1Y2IDP5</accession>
<feature type="transmembrane region" description="Helical" evidence="5">
    <location>
        <begin position="146"/>
        <end position="165"/>
    </location>
</feature>
<reference evidence="7 8" key="1">
    <citation type="journal article" date="2015" name="Biotechnol. Biofuels">
        <title>Enhanced degradation of softwood versus hardwood by the white-rot fungus Pycnoporus coccineus.</title>
        <authorList>
            <person name="Couturier M."/>
            <person name="Navarro D."/>
            <person name="Chevret D."/>
            <person name="Henrissat B."/>
            <person name="Piumi F."/>
            <person name="Ruiz-Duenas F.J."/>
            <person name="Martinez A.T."/>
            <person name="Grigoriev I.V."/>
            <person name="Riley R."/>
            <person name="Lipzen A."/>
            <person name="Berrin J.G."/>
            <person name="Master E.R."/>
            <person name="Rosso M.N."/>
        </authorList>
    </citation>
    <scope>NUCLEOTIDE SEQUENCE [LARGE SCALE GENOMIC DNA]</scope>
    <source>
        <strain evidence="7 8">BRFM310</strain>
    </source>
</reference>
<evidence type="ECO:0000313" key="7">
    <source>
        <dbReference type="EMBL" id="OSC99258.1"/>
    </source>
</evidence>
<comment type="subcellular location">
    <subcellularLocation>
        <location evidence="5">Endoplasmic reticulum membrane</location>
        <topology evidence="5">Multi-pass membrane protein</topology>
    </subcellularLocation>
    <subcellularLocation>
        <location evidence="1">Membrane</location>
        <topology evidence="1">Multi-pass membrane protein</topology>
    </subcellularLocation>
</comment>
<protein>
    <recommendedName>
        <fullName evidence="5">Protein-S-isoprenylcysteine O-methyltransferase</fullName>
        <ecNumber evidence="5">2.1.1.100</ecNumber>
    </recommendedName>
</protein>
<evidence type="ECO:0000256" key="6">
    <source>
        <dbReference type="SAM" id="MobiDB-lite"/>
    </source>
</evidence>
<dbReference type="STRING" id="1353009.A0A1Y2IDP5"/>
<dbReference type="GO" id="GO:0004671">
    <property type="term" value="F:protein C-terminal S-isoprenylcysteine carboxyl O-methyltransferase activity"/>
    <property type="evidence" value="ECO:0007669"/>
    <property type="project" value="UniProtKB-EC"/>
</dbReference>
<proteinExistence type="inferred from homology"/>
<evidence type="ECO:0000313" key="8">
    <source>
        <dbReference type="Proteomes" id="UP000193067"/>
    </source>
</evidence>
<keyword evidence="2 5" id="KW-0812">Transmembrane</keyword>
<evidence type="ECO:0000256" key="2">
    <source>
        <dbReference type="ARBA" id="ARBA00022692"/>
    </source>
</evidence>
<dbReference type="GO" id="GO:0005789">
    <property type="term" value="C:endoplasmic reticulum membrane"/>
    <property type="evidence" value="ECO:0007669"/>
    <property type="project" value="UniProtKB-SubCell"/>
</dbReference>
<keyword evidence="5" id="KW-0808">Transferase</keyword>
<organism evidence="7 8">
    <name type="scientific">Trametes coccinea (strain BRFM310)</name>
    <name type="common">Pycnoporus coccineus</name>
    <dbReference type="NCBI Taxonomy" id="1353009"/>
    <lineage>
        <taxon>Eukaryota</taxon>
        <taxon>Fungi</taxon>
        <taxon>Dikarya</taxon>
        <taxon>Basidiomycota</taxon>
        <taxon>Agaricomycotina</taxon>
        <taxon>Agaricomycetes</taxon>
        <taxon>Polyporales</taxon>
        <taxon>Polyporaceae</taxon>
        <taxon>Trametes</taxon>
    </lineage>
</organism>
<name>A0A1Y2IDP5_TRAC3</name>
<feature type="compositionally biased region" description="Polar residues" evidence="6">
    <location>
        <begin position="1"/>
        <end position="10"/>
    </location>
</feature>
<keyword evidence="5" id="KW-0949">S-adenosyl-L-methionine</keyword>
<keyword evidence="8" id="KW-1185">Reference proteome</keyword>
<feature type="transmembrane region" description="Helical" evidence="5">
    <location>
        <begin position="39"/>
        <end position="63"/>
    </location>
</feature>
<dbReference type="PANTHER" id="PTHR12714:SF9">
    <property type="entry name" value="PROTEIN-S-ISOPRENYLCYSTEINE O-METHYLTRANSFERASE"/>
    <property type="match status" value="1"/>
</dbReference>
<dbReference type="Pfam" id="PF04140">
    <property type="entry name" value="ICMT"/>
    <property type="match status" value="1"/>
</dbReference>
<dbReference type="EC" id="2.1.1.100" evidence="5"/>
<evidence type="ECO:0000256" key="1">
    <source>
        <dbReference type="ARBA" id="ARBA00004141"/>
    </source>
</evidence>
<keyword evidence="5" id="KW-0256">Endoplasmic reticulum</keyword>
<keyword evidence="3 5" id="KW-1133">Transmembrane helix</keyword>
<dbReference type="Proteomes" id="UP000193067">
    <property type="component" value="Unassembled WGS sequence"/>
</dbReference>
<gene>
    <name evidence="7" type="ORF">PYCCODRAFT_1373391</name>
</gene>
<feature type="region of interest" description="Disordered" evidence="6">
    <location>
        <begin position="1"/>
        <end position="20"/>
    </location>
</feature>
<dbReference type="Gene3D" id="1.20.120.1630">
    <property type="match status" value="1"/>
</dbReference>
<feature type="transmembrane region" description="Helical" evidence="5">
    <location>
        <begin position="83"/>
        <end position="105"/>
    </location>
</feature>
<evidence type="ECO:0000256" key="3">
    <source>
        <dbReference type="ARBA" id="ARBA00022989"/>
    </source>
</evidence>
<keyword evidence="4 5" id="KW-0472">Membrane</keyword>
<dbReference type="PANTHER" id="PTHR12714">
    <property type="entry name" value="PROTEIN-S ISOPRENYLCYSTEINE O-METHYLTRANSFERASE"/>
    <property type="match status" value="1"/>
</dbReference>
<dbReference type="EMBL" id="KZ084129">
    <property type="protein sequence ID" value="OSC99258.1"/>
    <property type="molecule type" value="Genomic_DNA"/>
</dbReference>
<dbReference type="OrthoDB" id="422086at2759"/>
<feature type="transmembrane region" description="Helical" evidence="5">
    <location>
        <begin position="177"/>
        <end position="194"/>
    </location>
</feature>
<keyword evidence="5" id="KW-0489">Methyltransferase</keyword>
<evidence type="ECO:0000256" key="4">
    <source>
        <dbReference type="ARBA" id="ARBA00023136"/>
    </source>
</evidence>
<dbReference type="GO" id="GO:0032259">
    <property type="term" value="P:methylation"/>
    <property type="evidence" value="ECO:0007669"/>
    <property type="project" value="UniProtKB-KW"/>
</dbReference>
<sequence>MNAEYTSYISPTPAPRKEDVQGYNGGDFMSRASTAISHLSLAFPWVLSGCELAAILALVLPLAPSDAILSALFPRAADPVSAARQLSVHPIFLLGMSLLCCGAILRKTCYRTLGRHFTFKLTILKEHELVTWGPYAIVRHPSYTSIMVATVGVFVMGLSPGSWLAESRIIDTFPGRAVVGAYMVWYMFMTFGFLRRMRIEDAVLREEFGAQWDEWARKVPYLLVPYVW</sequence>